<comment type="caution">
    <text evidence="1">The sequence shown here is derived from an EMBL/GenBank/DDBJ whole genome shotgun (WGS) entry which is preliminary data.</text>
</comment>
<keyword evidence="2" id="KW-1185">Reference proteome</keyword>
<organism evidence="1 2">
    <name type="scientific">Tateyamaria armeniaca</name>
    <dbReference type="NCBI Taxonomy" id="2518930"/>
    <lineage>
        <taxon>Bacteria</taxon>
        <taxon>Pseudomonadati</taxon>
        <taxon>Pseudomonadota</taxon>
        <taxon>Alphaproteobacteria</taxon>
        <taxon>Rhodobacterales</taxon>
        <taxon>Roseobacteraceae</taxon>
        <taxon>Tateyamaria</taxon>
    </lineage>
</organism>
<dbReference type="EMBL" id="JBHDIY010000002">
    <property type="protein sequence ID" value="MFL4468831.1"/>
    <property type="molecule type" value="Genomic_DNA"/>
</dbReference>
<gene>
    <name evidence="1" type="ORF">ACERZ8_02695</name>
</gene>
<dbReference type="RefSeq" id="WP_407590573.1">
    <property type="nucleotide sequence ID" value="NZ_JBHDIY010000002.1"/>
</dbReference>
<accession>A0ABW8UNY3</accession>
<proteinExistence type="predicted"/>
<name>A0ABW8UNY3_9RHOB</name>
<sequence length="289" mass="31893">MTEVDFSNAASVRAWLETQSIEKRCVMCSRVALRVLAGIGQARGDLQDRLALAVFRAVLATAVLGVGRQEGRSELESAAQFAAVALDSDDVRWAAGRASNVEHSTASSADSSAMGLIASSRSYSTVVDAANAAWDLDAAARCLTFVHGRIIDAAEADAQNQSSMLLQMAVWDQTEERISQDRDHVELLTFLDSHSDWTFFRRWYAQMWDGTFRDWDLAIEVATLPPALWEGEDALAKVAEAIRGLRRVGGHKCLFLWCAMPTIQHFNWTPKNRSPRNCCNTLESALAVR</sequence>
<dbReference type="Proteomes" id="UP001627408">
    <property type="component" value="Unassembled WGS sequence"/>
</dbReference>
<protein>
    <submittedName>
        <fullName evidence="1">Uncharacterized protein</fullName>
    </submittedName>
</protein>
<reference evidence="1 2" key="1">
    <citation type="submission" date="2024-08" db="EMBL/GenBank/DDBJ databases">
        <title>Tateyamaria sp. nov., isolated from marine algae.</title>
        <authorList>
            <person name="Choi B.J."/>
            <person name="Kim J.M."/>
            <person name="Lee J.K."/>
            <person name="Choi D.G."/>
            <person name="Bayburt H."/>
            <person name="Baek J.H."/>
            <person name="Han D.M."/>
            <person name="Jeon C.O."/>
        </authorList>
    </citation>
    <scope>NUCLEOTIDE SEQUENCE [LARGE SCALE GENOMIC DNA]</scope>
    <source>
        <strain evidence="1 2">KMU-156</strain>
    </source>
</reference>
<evidence type="ECO:0000313" key="2">
    <source>
        <dbReference type="Proteomes" id="UP001627408"/>
    </source>
</evidence>
<evidence type="ECO:0000313" key="1">
    <source>
        <dbReference type="EMBL" id="MFL4468831.1"/>
    </source>
</evidence>